<proteinExistence type="predicted"/>
<protein>
    <submittedName>
        <fullName evidence="1">Uncharacterized protein</fullName>
    </submittedName>
</protein>
<evidence type="ECO:0000313" key="1">
    <source>
        <dbReference type="EMBL" id="GAI01634.1"/>
    </source>
</evidence>
<dbReference type="AlphaFoldDB" id="X1M5J5"/>
<sequence length="117" mass="13889">MINVKDKKIIAYKNEQVKNIAYNLRKLIVRAVMKEWSSLGEEQKNKSTLEYVRIENERSDLYGALVASICECSGCKDTNDDMVYNAFLKEWYCTQCAQEYREFYHEQKAIYGDRYNE</sequence>
<feature type="non-terminal residue" evidence="1">
    <location>
        <position position="117"/>
    </location>
</feature>
<gene>
    <name evidence="1" type="ORF">S03H2_70015</name>
</gene>
<dbReference type="EMBL" id="BARU01046407">
    <property type="protein sequence ID" value="GAI01634.1"/>
    <property type="molecule type" value="Genomic_DNA"/>
</dbReference>
<reference evidence="1" key="1">
    <citation type="journal article" date="2014" name="Front. Microbiol.">
        <title>High frequency of phylogenetically diverse reductive dehalogenase-homologous genes in deep subseafloor sedimentary metagenomes.</title>
        <authorList>
            <person name="Kawai M."/>
            <person name="Futagami T."/>
            <person name="Toyoda A."/>
            <person name="Takaki Y."/>
            <person name="Nishi S."/>
            <person name="Hori S."/>
            <person name="Arai W."/>
            <person name="Tsubouchi T."/>
            <person name="Morono Y."/>
            <person name="Uchiyama I."/>
            <person name="Ito T."/>
            <person name="Fujiyama A."/>
            <person name="Inagaki F."/>
            <person name="Takami H."/>
        </authorList>
    </citation>
    <scope>NUCLEOTIDE SEQUENCE</scope>
    <source>
        <strain evidence="1">Expedition CK06-06</strain>
    </source>
</reference>
<accession>X1M5J5</accession>
<name>X1M5J5_9ZZZZ</name>
<organism evidence="1">
    <name type="scientific">marine sediment metagenome</name>
    <dbReference type="NCBI Taxonomy" id="412755"/>
    <lineage>
        <taxon>unclassified sequences</taxon>
        <taxon>metagenomes</taxon>
        <taxon>ecological metagenomes</taxon>
    </lineage>
</organism>
<comment type="caution">
    <text evidence="1">The sequence shown here is derived from an EMBL/GenBank/DDBJ whole genome shotgun (WGS) entry which is preliminary data.</text>
</comment>